<feature type="non-terminal residue" evidence="1">
    <location>
        <position position="243"/>
    </location>
</feature>
<gene>
    <name evidence="1" type="ORF">g.8131</name>
</gene>
<dbReference type="GO" id="GO:0017025">
    <property type="term" value="F:TBP-class protein binding"/>
    <property type="evidence" value="ECO:0007669"/>
    <property type="project" value="InterPro"/>
</dbReference>
<dbReference type="OrthoDB" id="10252227at2759"/>
<sequence>ARLWQLLHEQDELAAPANSYMALLASLMALPQAAKLLHPIDLTDVLPRLWPYLDHSTSSVRKATLQTLRTLTRPLVLEPTQTYTNGNTEDDKAIKSEVKDNQSENVVKSEIKDSQSENIVKSEVNDSQSGINVVKSEENNVKIEEDVKVEANSATNAVSESKSEVNDGKSEVKDVKCDIKSEVNGLADKYLNWTPELLQEAMRHVYQRILFEHVHEIQEIALQVWENFLQHAPLSTILVCACP</sequence>
<evidence type="ECO:0000313" key="1">
    <source>
        <dbReference type="EMBL" id="JAT86072.1"/>
    </source>
</evidence>
<dbReference type="PANTHER" id="PTHR36498:SF1">
    <property type="entry name" value="TATA-BINDING PROTEIN-ASSOCIATED FACTOR 172"/>
    <property type="match status" value="1"/>
</dbReference>
<feature type="non-terminal residue" evidence="1">
    <location>
        <position position="1"/>
    </location>
</feature>
<dbReference type="PANTHER" id="PTHR36498">
    <property type="entry name" value="TATA-BINDING PROTEIN-ASSOCIATED FACTOR 172"/>
    <property type="match status" value="1"/>
</dbReference>
<accession>A0A1E1WGG5</accession>
<reference evidence="1" key="1">
    <citation type="submission" date="2015-09" db="EMBL/GenBank/DDBJ databases">
        <title>De novo assembly of Pectinophora gossypiella (Pink Bollworm) gut transcriptome.</title>
        <authorList>
            <person name="Tassone E.E."/>
        </authorList>
    </citation>
    <scope>NUCLEOTIDE SEQUENCE</scope>
</reference>
<dbReference type="AlphaFoldDB" id="A0A1E1WGG5"/>
<name>A0A1E1WGG5_PECGO</name>
<dbReference type="InterPro" id="IPR016024">
    <property type="entry name" value="ARM-type_fold"/>
</dbReference>
<dbReference type="GO" id="GO:0003677">
    <property type="term" value="F:DNA binding"/>
    <property type="evidence" value="ECO:0007669"/>
    <property type="project" value="InterPro"/>
</dbReference>
<dbReference type="SUPFAM" id="SSF48371">
    <property type="entry name" value="ARM repeat"/>
    <property type="match status" value="1"/>
</dbReference>
<organism evidence="1">
    <name type="scientific">Pectinophora gossypiella</name>
    <name type="common">Cotton pink bollworm</name>
    <name type="synonym">Depressaria gossypiella</name>
    <dbReference type="NCBI Taxonomy" id="13191"/>
    <lineage>
        <taxon>Eukaryota</taxon>
        <taxon>Metazoa</taxon>
        <taxon>Ecdysozoa</taxon>
        <taxon>Arthropoda</taxon>
        <taxon>Hexapoda</taxon>
        <taxon>Insecta</taxon>
        <taxon>Pterygota</taxon>
        <taxon>Neoptera</taxon>
        <taxon>Endopterygota</taxon>
        <taxon>Lepidoptera</taxon>
        <taxon>Glossata</taxon>
        <taxon>Ditrysia</taxon>
        <taxon>Gelechioidea</taxon>
        <taxon>Gelechiidae</taxon>
        <taxon>Apatetrinae</taxon>
        <taxon>Pectinophora</taxon>
    </lineage>
</organism>
<dbReference type="EMBL" id="GDQN01004982">
    <property type="protein sequence ID" value="JAT86072.1"/>
    <property type="molecule type" value="Transcribed_RNA"/>
</dbReference>
<dbReference type="InterPro" id="IPR044972">
    <property type="entry name" value="Mot1"/>
</dbReference>
<proteinExistence type="predicted"/>
<evidence type="ECO:0008006" key="2">
    <source>
        <dbReference type="Google" id="ProtNLM"/>
    </source>
</evidence>
<dbReference type="GO" id="GO:0016887">
    <property type="term" value="F:ATP hydrolysis activity"/>
    <property type="evidence" value="ECO:0007669"/>
    <property type="project" value="InterPro"/>
</dbReference>
<protein>
    <recommendedName>
        <fullName evidence="2">Mot1 central domain-containing protein</fullName>
    </recommendedName>
</protein>